<sequence>MRHAPCPSYPTRYCESVLRFFFFFGSTMCSSFLSRRCTQLAPSLEILVTFMYKEIKKDKTQASAVFGVEGCDHALALFISLCFSVYATLGENLYILESTAARLVPSLTGSQGLV</sequence>
<reference evidence="2" key="1">
    <citation type="journal article" date="2013" name="Proc. Natl. Acad. Sci. U.S.A.">
        <title>Genome structure and metabolic features in the red seaweed Chondrus crispus shed light on evolution of the Archaeplastida.</title>
        <authorList>
            <person name="Collen J."/>
            <person name="Porcel B."/>
            <person name="Carre W."/>
            <person name="Ball S.G."/>
            <person name="Chaparro C."/>
            <person name="Tonon T."/>
            <person name="Barbeyron T."/>
            <person name="Michel G."/>
            <person name="Noel B."/>
            <person name="Valentin K."/>
            <person name="Elias M."/>
            <person name="Artiguenave F."/>
            <person name="Arun A."/>
            <person name="Aury J.M."/>
            <person name="Barbosa-Neto J.F."/>
            <person name="Bothwell J.H."/>
            <person name="Bouget F.Y."/>
            <person name="Brillet L."/>
            <person name="Cabello-Hurtado F."/>
            <person name="Capella-Gutierrez S."/>
            <person name="Charrier B."/>
            <person name="Cladiere L."/>
            <person name="Cock J.M."/>
            <person name="Coelho S.M."/>
            <person name="Colleoni C."/>
            <person name="Czjzek M."/>
            <person name="Da Silva C."/>
            <person name="Delage L."/>
            <person name="Denoeud F."/>
            <person name="Deschamps P."/>
            <person name="Dittami S.M."/>
            <person name="Gabaldon T."/>
            <person name="Gachon C.M."/>
            <person name="Groisillier A."/>
            <person name="Herve C."/>
            <person name="Jabbari K."/>
            <person name="Katinka M."/>
            <person name="Kloareg B."/>
            <person name="Kowalczyk N."/>
            <person name="Labadie K."/>
            <person name="Leblanc C."/>
            <person name="Lopez P.J."/>
            <person name="McLachlan D.H."/>
            <person name="Meslet-Cladiere L."/>
            <person name="Moustafa A."/>
            <person name="Nehr Z."/>
            <person name="Nyvall Collen P."/>
            <person name="Panaud O."/>
            <person name="Partensky F."/>
            <person name="Poulain J."/>
            <person name="Rensing S.A."/>
            <person name="Rousvoal S."/>
            <person name="Samson G."/>
            <person name="Symeonidi A."/>
            <person name="Weissenbach J."/>
            <person name="Zambounis A."/>
            <person name="Wincker P."/>
            <person name="Boyen C."/>
        </authorList>
    </citation>
    <scope>NUCLEOTIDE SEQUENCE [LARGE SCALE GENOMIC DNA]</scope>
    <source>
        <strain evidence="2">cv. Stackhouse</strain>
    </source>
</reference>
<dbReference type="Gramene" id="CDF39611">
    <property type="protein sequence ID" value="CDF39611"/>
    <property type="gene ID" value="CHC_T00000362001"/>
</dbReference>
<dbReference type="KEGG" id="ccp:CHC_T00000362001"/>
<dbReference type="GeneID" id="17317623"/>
<name>R7QQ56_CHOCR</name>
<organism evidence="1 2">
    <name type="scientific">Chondrus crispus</name>
    <name type="common">Carrageen Irish moss</name>
    <name type="synonym">Polymorpha crispa</name>
    <dbReference type="NCBI Taxonomy" id="2769"/>
    <lineage>
        <taxon>Eukaryota</taxon>
        <taxon>Rhodophyta</taxon>
        <taxon>Florideophyceae</taxon>
        <taxon>Rhodymeniophycidae</taxon>
        <taxon>Gigartinales</taxon>
        <taxon>Gigartinaceae</taxon>
        <taxon>Chondrus</taxon>
    </lineage>
</organism>
<gene>
    <name evidence="1" type="ORF">CHC_T00000362001</name>
</gene>
<evidence type="ECO:0000313" key="1">
    <source>
        <dbReference type="EMBL" id="CDF39611.1"/>
    </source>
</evidence>
<dbReference type="Proteomes" id="UP000012073">
    <property type="component" value="Unassembled WGS sequence"/>
</dbReference>
<evidence type="ECO:0000313" key="2">
    <source>
        <dbReference type="Proteomes" id="UP000012073"/>
    </source>
</evidence>
<protein>
    <submittedName>
        <fullName evidence="1">Uncharacterized protein</fullName>
    </submittedName>
</protein>
<dbReference type="AlphaFoldDB" id="R7QQ56"/>
<keyword evidence="2" id="KW-1185">Reference proteome</keyword>
<proteinExistence type="predicted"/>
<dbReference type="RefSeq" id="XP_005709905.1">
    <property type="nucleotide sequence ID" value="XM_005709848.1"/>
</dbReference>
<dbReference type="EMBL" id="HG002055">
    <property type="protein sequence ID" value="CDF39611.1"/>
    <property type="molecule type" value="Genomic_DNA"/>
</dbReference>
<accession>R7QQ56</accession>